<dbReference type="EMBL" id="DXBG01000300">
    <property type="protein sequence ID" value="HIZ66758.1"/>
    <property type="molecule type" value="Genomic_DNA"/>
</dbReference>
<proteinExistence type="predicted"/>
<evidence type="ECO:0000313" key="1">
    <source>
        <dbReference type="EMBL" id="HIZ66758.1"/>
    </source>
</evidence>
<evidence type="ECO:0000313" key="2">
    <source>
        <dbReference type="Proteomes" id="UP000824056"/>
    </source>
</evidence>
<reference evidence="1" key="1">
    <citation type="journal article" date="2021" name="PeerJ">
        <title>Extensive microbial diversity within the chicken gut microbiome revealed by metagenomics and culture.</title>
        <authorList>
            <person name="Gilroy R."/>
            <person name="Ravi A."/>
            <person name="Getino M."/>
            <person name="Pursley I."/>
            <person name="Horton D.L."/>
            <person name="Alikhan N.F."/>
            <person name="Baker D."/>
            <person name="Gharbi K."/>
            <person name="Hall N."/>
            <person name="Watson M."/>
            <person name="Adriaenssens E.M."/>
            <person name="Foster-Nyarko E."/>
            <person name="Jarju S."/>
            <person name="Secka A."/>
            <person name="Antonio M."/>
            <person name="Oren A."/>
            <person name="Chaudhuri R.R."/>
            <person name="La Ragione R."/>
            <person name="Hildebrand F."/>
            <person name="Pallen M.J."/>
        </authorList>
    </citation>
    <scope>NUCLEOTIDE SEQUENCE</scope>
    <source>
        <strain evidence="1">1068</strain>
    </source>
</reference>
<gene>
    <name evidence="1" type="ORF">H9809_12830</name>
</gene>
<name>A0A9D2JU44_9FIRM</name>
<accession>A0A9D2JU44</accession>
<organism evidence="1 2">
    <name type="scientific">Candidatus Blautia pullicola</name>
    <dbReference type="NCBI Taxonomy" id="2838498"/>
    <lineage>
        <taxon>Bacteria</taxon>
        <taxon>Bacillati</taxon>
        <taxon>Bacillota</taxon>
        <taxon>Clostridia</taxon>
        <taxon>Lachnospirales</taxon>
        <taxon>Lachnospiraceae</taxon>
        <taxon>Blautia</taxon>
    </lineage>
</organism>
<protein>
    <recommendedName>
        <fullName evidence="3">Tetratricopeptide repeat protein</fullName>
    </recommendedName>
</protein>
<evidence type="ECO:0008006" key="3">
    <source>
        <dbReference type="Google" id="ProtNLM"/>
    </source>
</evidence>
<comment type="caution">
    <text evidence="1">The sequence shown here is derived from an EMBL/GenBank/DDBJ whole genome shotgun (WGS) entry which is preliminary data.</text>
</comment>
<dbReference type="AlphaFoldDB" id="A0A9D2JU44"/>
<dbReference type="Proteomes" id="UP000824056">
    <property type="component" value="Unassembled WGS sequence"/>
</dbReference>
<dbReference type="InterPro" id="IPR011990">
    <property type="entry name" value="TPR-like_helical_dom_sf"/>
</dbReference>
<reference evidence="1" key="2">
    <citation type="submission" date="2021-04" db="EMBL/GenBank/DDBJ databases">
        <authorList>
            <person name="Gilroy R."/>
        </authorList>
    </citation>
    <scope>NUCLEOTIDE SEQUENCE</scope>
    <source>
        <strain evidence="1">1068</strain>
    </source>
</reference>
<sequence length="260" mass="30807">MAGYILCQVKRADMPYYIENISTNIYSIEELCYYFYHNIYLLDETIINEHLCDWLRKELGLEKLYRRLYKILEEEQGTAEFILAVFKEINYLSHREFKKLNEALALLQRQPAVQREKKKGDYLVENRMYVNALRIYENALKKEDKEGLGQQFTGGIYHNMGCAYMHLFQFREAAQCFLKAYELLHTKQVLHHYLTASCMLGKEALKEACSRTETSPQEEQEIMQNLLEAVKTEPDSPEKPINPEKLLEQFIRDYHRSTGF</sequence>
<dbReference type="SUPFAM" id="SSF48452">
    <property type="entry name" value="TPR-like"/>
    <property type="match status" value="1"/>
</dbReference>
<dbReference type="Gene3D" id="1.25.40.10">
    <property type="entry name" value="Tetratricopeptide repeat domain"/>
    <property type="match status" value="1"/>
</dbReference>